<reference evidence="2" key="3">
    <citation type="submission" date="2025-08" db="UniProtKB">
        <authorList>
            <consortium name="Ensembl"/>
        </authorList>
    </citation>
    <scope>IDENTIFICATION</scope>
    <source>
        <strain evidence="2">HSOK</strain>
    </source>
</reference>
<dbReference type="Proteomes" id="UP000265200">
    <property type="component" value="Chromosome 22"/>
</dbReference>
<reference evidence="2" key="4">
    <citation type="submission" date="2025-09" db="UniProtKB">
        <authorList>
            <consortium name="Ensembl"/>
        </authorList>
    </citation>
    <scope>IDENTIFICATION</scope>
    <source>
        <strain evidence="2">HSOK</strain>
    </source>
</reference>
<evidence type="ECO:0000313" key="3">
    <source>
        <dbReference type="Proteomes" id="UP000265200"/>
    </source>
</evidence>
<evidence type="ECO:0000313" key="2">
    <source>
        <dbReference type="Ensembl" id="ENSORLP00015026488.1"/>
    </source>
</evidence>
<feature type="compositionally biased region" description="Polar residues" evidence="1">
    <location>
        <begin position="1"/>
        <end position="18"/>
    </location>
</feature>
<dbReference type="Ensembl" id="ENSORLT00015002752.1">
    <property type="protein sequence ID" value="ENSORLP00015026488.1"/>
    <property type="gene ID" value="ENSORLG00015008130.1"/>
</dbReference>
<proteinExistence type="predicted"/>
<feature type="region of interest" description="Disordered" evidence="1">
    <location>
        <begin position="94"/>
        <end position="116"/>
    </location>
</feature>
<evidence type="ECO:0000256" key="1">
    <source>
        <dbReference type="SAM" id="MobiDB-lite"/>
    </source>
</evidence>
<accession>A0A3P9J2Y2</accession>
<sequence length="116" mass="12783">MTTGPRESSPLTFQIGSTSHRRSLKPGDVSAQVTTDFRPRLSRCFDLLSCGSASRGFGLGRVMQIDQFLSVQLCRSKGSTEDLFWMNSGTDELEEDNGVQESCDDILQNQNTSRAS</sequence>
<name>A0A3P9J2Y2_ORYLA</name>
<feature type="compositionally biased region" description="Polar residues" evidence="1">
    <location>
        <begin position="107"/>
        <end position="116"/>
    </location>
</feature>
<feature type="region of interest" description="Disordered" evidence="1">
    <location>
        <begin position="1"/>
        <end position="27"/>
    </location>
</feature>
<protein>
    <submittedName>
        <fullName evidence="2">Uncharacterized protein</fullName>
    </submittedName>
</protein>
<dbReference type="AlphaFoldDB" id="A0A3P9J2Y2"/>
<organism evidence="2 3">
    <name type="scientific">Oryzias latipes</name>
    <name type="common">Japanese rice fish</name>
    <name type="synonym">Japanese killifish</name>
    <dbReference type="NCBI Taxonomy" id="8090"/>
    <lineage>
        <taxon>Eukaryota</taxon>
        <taxon>Metazoa</taxon>
        <taxon>Chordata</taxon>
        <taxon>Craniata</taxon>
        <taxon>Vertebrata</taxon>
        <taxon>Euteleostomi</taxon>
        <taxon>Actinopterygii</taxon>
        <taxon>Neopterygii</taxon>
        <taxon>Teleostei</taxon>
        <taxon>Neoteleostei</taxon>
        <taxon>Acanthomorphata</taxon>
        <taxon>Ovalentaria</taxon>
        <taxon>Atherinomorphae</taxon>
        <taxon>Beloniformes</taxon>
        <taxon>Adrianichthyidae</taxon>
        <taxon>Oryziinae</taxon>
        <taxon>Oryzias</taxon>
    </lineage>
</organism>
<reference key="1">
    <citation type="journal article" date="2007" name="Nature">
        <title>The medaka draft genome and insights into vertebrate genome evolution.</title>
        <authorList>
            <person name="Kasahara M."/>
            <person name="Naruse K."/>
            <person name="Sasaki S."/>
            <person name="Nakatani Y."/>
            <person name="Qu W."/>
            <person name="Ahsan B."/>
            <person name="Yamada T."/>
            <person name="Nagayasu Y."/>
            <person name="Doi K."/>
            <person name="Kasai Y."/>
            <person name="Jindo T."/>
            <person name="Kobayashi D."/>
            <person name="Shimada A."/>
            <person name="Toyoda A."/>
            <person name="Kuroki Y."/>
            <person name="Fujiyama A."/>
            <person name="Sasaki T."/>
            <person name="Shimizu A."/>
            <person name="Asakawa S."/>
            <person name="Shimizu N."/>
            <person name="Hashimoto S."/>
            <person name="Yang J."/>
            <person name="Lee Y."/>
            <person name="Matsushima K."/>
            <person name="Sugano S."/>
            <person name="Sakaizumi M."/>
            <person name="Narita T."/>
            <person name="Ohishi K."/>
            <person name="Haga S."/>
            <person name="Ohta F."/>
            <person name="Nomoto H."/>
            <person name="Nogata K."/>
            <person name="Morishita T."/>
            <person name="Endo T."/>
            <person name="Shin-I T."/>
            <person name="Takeda H."/>
            <person name="Morishita S."/>
            <person name="Kohara Y."/>
        </authorList>
    </citation>
    <scope>NUCLEOTIDE SEQUENCE [LARGE SCALE GENOMIC DNA]</scope>
    <source>
        <strain>Hd-rR</strain>
    </source>
</reference>
<feature type="compositionally biased region" description="Acidic residues" evidence="1">
    <location>
        <begin position="94"/>
        <end position="104"/>
    </location>
</feature>
<reference evidence="2 3" key="2">
    <citation type="submission" date="2017-04" db="EMBL/GenBank/DDBJ databases">
        <title>CpG methylation of centromeres and impact of large insertions on vertebrate speciation.</title>
        <authorList>
            <person name="Ichikawa K."/>
            <person name="Yoshimura J."/>
            <person name="Morishita S."/>
        </authorList>
    </citation>
    <scope>NUCLEOTIDE SEQUENCE</scope>
    <source>
        <strain evidence="2 3">HSOK</strain>
    </source>
</reference>